<sequence>MNWRKRLRDVIGHELAQARGAARALDAEAAKHAKDTQLRTRQTLARARKRQAALALIQERVLATIDARAQSEIERTVEAAVAAAEAAAPGAAGAPSWDEWALGATAGRDPAPLLRCGSIADRPQLPALVGLLDRSHVAIGDDAVQALPGLLLRALGSTPAGGVQLHVYDPEQLGGSLAAFAPLAQAALVQYVGPSGLRGMLDDLVEHVRRINATVLAGEHSSLARLAAVSGRRPEPARVVVLLNSAIADWSKEEYAQLARLRRTGIATGVHLVVVGTADAKAALEDDSPHTTWITANATGATGELAIELDPCPPAELITATAKKLADIHTAGREPAKLIDLLPADIWTASSATGLSVPIGERADGKLARVTLGDNPPHALIGGPSGSGKTNLLYAFIGALTATYSPDELELYLLDFKEGVSFARFASGQRDPTWLPHVRLVGVNINDDREFGLALLRHLKDEMRRRAEAAKRHEATKLEELREADPGGRWPRMVAVIDEFQALLEGRDAVTEEAVTLLEDLARRGRSQGIHLVLASQDVAGIEALWGRAGLVAQFTLRVALPKARRILADNNHLADAIPRFHAVVNAESGTVEANELVAIPNAGHAQAWTPLQEKLWKNRGDDNEPPLLFDGDVVPAMPDESAPGVARETALLGQTIDVAAKPALLRLHRAPGRNLAVLGTRSQEACDVLASAALSMARRQPLSVSLCCLDPDQVSGAWRLSMALEEAGATVSWHERLAEVTSQWEEHATGQLHLCVLYAVDAGSARLDRTQSHNLRQMLLEGPEHHLHTIGWWRSVPRLREDLGGFQARFDAIDAWLALDVQGPELAPLSPQAGGPAWYPRLRRGLFFDRAHHRKPEVLIPYRTEESLPNLAGVLGSLRGGGVGTHGSEGLGVFNSPRSPQGSGENIEQRDANSVGERSLGGT</sequence>
<evidence type="ECO:0000256" key="1">
    <source>
        <dbReference type="ARBA" id="ARBA00022741"/>
    </source>
</evidence>
<dbReference type="CDD" id="cd01127">
    <property type="entry name" value="TrwB_TraG_TraD_VirD4"/>
    <property type="match status" value="1"/>
</dbReference>
<proteinExistence type="predicted"/>
<feature type="coiled-coil region" evidence="4">
    <location>
        <begin position="453"/>
        <end position="484"/>
    </location>
</feature>
<dbReference type="GO" id="GO:0003677">
    <property type="term" value="F:DNA binding"/>
    <property type="evidence" value="ECO:0007669"/>
    <property type="project" value="InterPro"/>
</dbReference>
<accession>A0A895XTM9</accession>
<evidence type="ECO:0000256" key="2">
    <source>
        <dbReference type="ARBA" id="ARBA00022840"/>
    </source>
</evidence>
<dbReference type="PROSITE" id="PS50901">
    <property type="entry name" value="FTSK"/>
    <property type="match status" value="1"/>
</dbReference>
<feature type="binding site" evidence="3">
    <location>
        <begin position="383"/>
        <end position="390"/>
    </location>
    <ligand>
        <name>ATP</name>
        <dbReference type="ChEBI" id="CHEBI:30616"/>
    </ligand>
</feature>
<dbReference type="SMART" id="SM00382">
    <property type="entry name" value="AAA"/>
    <property type="match status" value="1"/>
</dbReference>
<dbReference type="InterPro" id="IPR027417">
    <property type="entry name" value="P-loop_NTPase"/>
</dbReference>
<dbReference type="KEGG" id="nav:JQS30_02875"/>
<dbReference type="SUPFAM" id="SSF52540">
    <property type="entry name" value="P-loop containing nucleoside triphosphate hydrolases"/>
    <property type="match status" value="1"/>
</dbReference>
<dbReference type="AlphaFoldDB" id="A0A895XTM9"/>
<evidence type="ECO:0000256" key="5">
    <source>
        <dbReference type="SAM" id="MobiDB-lite"/>
    </source>
</evidence>
<dbReference type="InterPro" id="IPR050206">
    <property type="entry name" value="FtsK/SpoIIIE/SftA"/>
</dbReference>
<evidence type="ECO:0000313" key="7">
    <source>
        <dbReference type="EMBL" id="QSB05886.1"/>
    </source>
</evidence>
<evidence type="ECO:0000259" key="6">
    <source>
        <dbReference type="PROSITE" id="PS50901"/>
    </source>
</evidence>
<keyword evidence="4" id="KW-0175">Coiled coil</keyword>
<dbReference type="Gene3D" id="3.40.50.300">
    <property type="entry name" value="P-loop containing nucleotide triphosphate hydrolases"/>
    <property type="match status" value="2"/>
</dbReference>
<evidence type="ECO:0000313" key="8">
    <source>
        <dbReference type="Proteomes" id="UP000662939"/>
    </source>
</evidence>
<dbReference type="RefSeq" id="WP_213171897.1">
    <property type="nucleotide sequence ID" value="NZ_CP070496.1"/>
</dbReference>
<keyword evidence="7" id="KW-0131">Cell cycle</keyword>
<feature type="compositionally biased region" description="Polar residues" evidence="5">
    <location>
        <begin position="897"/>
        <end position="907"/>
    </location>
</feature>
<keyword evidence="8" id="KW-1185">Reference proteome</keyword>
<dbReference type="InterPro" id="IPR003593">
    <property type="entry name" value="AAA+_ATPase"/>
</dbReference>
<gene>
    <name evidence="7" type="ORF">JQS30_02875</name>
</gene>
<dbReference type="Proteomes" id="UP000662939">
    <property type="component" value="Chromosome"/>
</dbReference>
<dbReference type="GO" id="GO:0005524">
    <property type="term" value="F:ATP binding"/>
    <property type="evidence" value="ECO:0007669"/>
    <property type="project" value="UniProtKB-UniRule"/>
</dbReference>
<keyword evidence="7" id="KW-0132">Cell division</keyword>
<evidence type="ECO:0000256" key="4">
    <source>
        <dbReference type="SAM" id="Coils"/>
    </source>
</evidence>
<feature type="domain" description="FtsK" evidence="6">
    <location>
        <begin position="365"/>
        <end position="570"/>
    </location>
</feature>
<name>A0A895XTM9_9ACTN</name>
<keyword evidence="2 3" id="KW-0067">ATP-binding</keyword>
<reference evidence="7" key="1">
    <citation type="submission" date="2021-02" db="EMBL/GenBank/DDBJ databases">
        <title>Natronoglycomyces albus gen. nov., sp. nov, a haloalkaliphilic actinobacterium from a soda solonchak soil.</title>
        <authorList>
            <person name="Sorokin D.Y."/>
            <person name="Khijniak T.V."/>
            <person name="Zakharycheva A.P."/>
            <person name="Boueva O.V."/>
            <person name="Ariskina E.V."/>
            <person name="Hahnke R.L."/>
            <person name="Bunk B."/>
            <person name="Sproer C."/>
            <person name="Schumann P."/>
            <person name="Evtushenko L.I."/>
            <person name="Kublanov I.V."/>
        </authorList>
    </citation>
    <scope>NUCLEOTIDE SEQUENCE</scope>
    <source>
        <strain evidence="7">DSM 106290</strain>
    </source>
</reference>
<dbReference type="GO" id="GO:0051301">
    <property type="term" value="P:cell division"/>
    <property type="evidence" value="ECO:0007669"/>
    <property type="project" value="UniProtKB-KW"/>
</dbReference>
<organism evidence="7 8">
    <name type="scientific">Natronoglycomyces albus</name>
    <dbReference type="NCBI Taxonomy" id="2811108"/>
    <lineage>
        <taxon>Bacteria</taxon>
        <taxon>Bacillati</taxon>
        <taxon>Actinomycetota</taxon>
        <taxon>Actinomycetes</taxon>
        <taxon>Glycomycetales</taxon>
        <taxon>Glycomycetaceae</taxon>
        <taxon>Natronoglycomyces</taxon>
    </lineage>
</organism>
<dbReference type="PANTHER" id="PTHR22683">
    <property type="entry name" value="SPORULATION PROTEIN RELATED"/>
    <property type="match status" value="1"/>
</dbReference>
<keyword evidence="1 3" id="KW-0547">Nucleotide-binding</keyword>
<dbReference type="Pfam" id="PF01580">
    <property type="entry name" value="FtsK_SpoIIIE"/>
    <property type="match status" value="1"/>
</dbReference>
<evidence type="ECO:0000256" key="3">
    <source>
        <dbReference type="PROSITE-ProRule" id="PRU00289"/>
    </source>
</evidence>
<feature type="region of interest" description="Disordered" evidence="5">
    <location>
        <begin position="887"/>
        <end position="924"/>
    </location>
</feature>
<protein>
    <submittedName>
        <fullName evidence="7">Cell division protein FtsK</fullName>
    </submittedName>
</protein>
<dbReference type="InterPro" id="IPR002543">
    <property type="entry name" value="FtsK_dom"/>
</dbReference>
<dbReference type="EMBL" id="CP070496">
    <property type="protein sequence ID" value="QSB05886.1"/>
    <property type="molecule type" value="Genomic_DNA"/>
</dbReference>
<dbReference type="PANTHER" id="PTHR22683:SF41">
    <property type="entry name" value="DNA TRANSLOCASE FTSK"/>
    <property type="match status" value="1"/>
</dbReference>